<evidence type="ECO:0000313" key="7">
    <source>
        <dbReference type="Proteomes" id="UP000077177"/>
    </source>
</evidence>
<dbReference type="OrthoDB" id="1492850at2"/>
<dbReference type="STRING" id="1492898.SY85_13515"/>
<evidence type="ECO:0000256" key="2">
    <source>
        <dbReference type="ARBA" id="ARBA00022737"/>
    </source>
</evidence>
<dbReference type="GO" id="GO:0006508">
    <property type="term" value="P:proteolysis"/>
    <property type="evidence" value="ECO:0007669"/>
    <property type="project" value="InterPro"/>
</dbReference>
<dbReference type="Proteomes" id="UP000077177">
    <property type="component" value="Chromosome"/>
</dbReference>
<dbReference type="Gene3D" id="3.40.50.1460">
    <property type="match status" value="1"/>
</dbReference>
<dbReference type="EMBL" id="CP011390">
    <property type="protein sequence ID" value="ANE51373.1"/>
    <property type="molecule type" value="Genomic_DNA"/>
</dbReference>
<feature type="repeat" description="WD" evidence="3">
    <location>
        <begin position="285"/>
        <end position="326"/>
    </location>
</feature>
<feature type="repeat" description="WD" evidence="3">
    <location>
        <begin position="155"/>
        <end position="196"/>
    </location>
</feature>
<keyword evidence="1 3" id="KW-0853">WD repeat</keyword>
<dbReference type="PROSITE" id="PS00678">
    <property type="entry name" value="WD_REPEATS_1"/>
    <property type="match status" value="8"/>
</dbReference>
<reference evidence="7" key="1">
    <citation type="submission" date="2015-01" db="EMBL/GenBank/DDBJ databases">
        <title>Flavisolibacter sp./LCS9/ whole genome sequencing.</title>
        <authorList>
            <person name="Kim M.K."/>
            <person name="Srinivasan S."/>
            <person name="Lee J.-J."/>
        </authorList>
    </citation>
    <scope>NUCLEOTIDE SEQUENCE [LARGE SCALE GENOMIC DNA]</scope>
    <source>
        <strain evidence="7">LCS9</strain>
    </source>
</reference>
<feature type="repeat" description="WD" evidence="3">
    <location>
        <begin position="71"/>
        <end position="112"/>
    </location>
</feature>
<feature type="repeat" description="WD" evidence="3">
    <location>
        <begin position="551"/>
        <end position="592"/>
    </location>
</feature>
<feature type="region of interest" description="Disordered" evidence="4">
    <location>
        <begin position="1160"/>
        <end position="1181"/>
    </location>
</feature>
<dbReference type="PANTHER" id="PTHR22847">
    <property type="entry name" value="WD40 REPEAT PROTEIN"/>
    <property type="match status" value="1"/>
</dbReference>
<dbReference type="Gene3D" id="2.130.10.10">
    <property type="entry name" value="YVTN repeat-like/Quinoprotein amine dehydrogenase"/>
    <property type="match status" value="6"/>
</dbReference>
<feature type="compositionally biased region" description="Polar residues" evidence="4">
    <location>
        <begin position="1160"/>
        <end position="1170"/>
    </location>
</feature>
<dbReference type="PRINTS" id="PR00320">
    <property type="entry name" value="GPROTEINBRPT"/>
</dbReference>
<feature type="repeat" description="WD" evidence="3">
    <location>
        <begin position="679"/>
        <end position="720"/>
    </location>
</feature>
<dbReference type="PANTHER" id="PTHR22847:SF637">
    <property type="entry name" value="WD REPEAT DOMAIN 5B"/>
    <property type="match status" value="1"/>
</dbReference>
<dbReference type="SUPFAM" id="SSF52129">
    <property type="entry name" value="Caspase-like"/>
    <property type="match status" value="1"/>
</dbReference>
<dbReference type="AlphaFoldDB" id="A0A172TX64"/>
<feature type="repeat" description="WD" evidence="3">
    <location>
        <begin position="509"/>
        <end position="550"/>
    </location>
</feature>
<evidence type="ECO:0000259" key="5">
    <source>
        <dbReference type="Pfam" id="PF00656"/>
    </source>
</evidence>
<dbReference type="InterPro" id="IPR015943">
    <property type="entry name" value="WD40/YVTN_repeat-like_dom_sf"/>
</dbReference>
<accession>A0A172TX64</accession>
<feature type="domain" description="Peptidase C14 caspase" evidence="5">
    <location>
        <begin position="924"/>
        <end position="1171"/>
    </location>
</feature>
<proteinExistence type="predicted"/>
<organism evidence="6 7">
    <name type="scientific">Flavisolibacter tropicus</name>
    <dbReference type="NCBI Taxonomy" id="1492898"/>
    <lineage>
        <taxon>Bacteria</taxon>
        <taxon>Pseudomonadati</taxon>
        <taxon>Bacteroidota</taxon>
        <taxon>Chitinophagia</taxon>
        <taxon>Chitinophagales</taxon>
        <taxon>Chitinophagaceae</taxon>
        <taxon>Flavisolibacter</taxon>
    </lineage>
</organism>
<feature type="repeat" description="WD" evidence="3">
    <location>
        <begin position="29"/>
        <end position="70"/>
    </location>
</feature>
<feature type="repeat" description="WD" evidence="3">
    <location>
        <begin position="213"/>
        <end position="242"/>
    </location>
</feature>
<dbReference type="GO" id="GO:0004197">
    <property type="term" value="F:cysteine-type endopeptidase activity"/>
    <property type="evidence" value="ECO:0007669"/>
    <property type="project" value="InterPro"/>
</dbReference>
<sequence>MSPIKAVFASLLSIISVTLIAQQPRLVLPIGHTNNVQFESISPNGKYVVTVSSDKTAKLWEINTGRLLNTFTGFTGVVNSVEFSPDGTKIITGAKDGKVRIWDVSTGALLQDLKGHKQEIASVKFSPDGQYAVSASIDQSAKIWNVATGALIHSLEGHRSFVSMASFSTTGDYVLTASWDFTAKIWDTKTGQLVRTLTDSTKLVNLPLNFAYFSPGDKYVITASKDNSLSIWDAQSGKRIREQRKHTDEIRSACFINKGKYFVTSSYDHTAKVWETSTGDLVYDLVGHSDKVYMSSPSADGKYLVTASADATASIWDMTNGKLARTLAGHLSDVMSAFFTPDGKKVVTSSWDRTARVWNFSNGKTISVLKGHSFHSTSLCLDDKGQKLYTNTYDNGGESRVWDLSTLKLIKAFDYSVFKKSNVYFSSDINAGNLSHDGKLFAACPEVLETASGKLKFRLQLNDSASYSEGIFSHSGSLIAANTFIYKEKDPVIACRIWDAANGKLLHTLKGHRDMLGRIGFSPDDKKIVTTSWDGTAKVWETATGKLLFTLSGHTNKVMNVVYSPDGKYIATGSDDKNVMLWSATTGKLLHTLIGHPWVITELHFSADSKYLLSTCGGRGSNAILWEAETGRLIYKIGDEQNSVSNAAFSTKGEYVLISHHNSLAEIYETTTGKLVHQLKGHTDEIYSTTADKDDKFVYTVSRDDQLKCWDLKSGGLLYTFFAADSMDYFVQTPSGYYQSSQNAAKLLHYVTNDLKVLSFEQLDVKYNRPDKVLETIGNSDSTLIKSYRKAWEKRIKRLGIDTTAFREGFSVPECDFVNRDDIAFEQKNEKLVLHIKASDNDFNLDRFNVWINEVPVFGQRGIDLKQKQSHSLDTLLTVVLSEGNNNIETSITNVNGIESYRLPIAVAYMPATPQAEKLHFIGIGLDHFNEPKHDLNYSVKDVRDLAISLKKKYGAAIQMDTLFNEAVTTTSIAALKTKLLSSAVNDKVIVAYSGHGLLSKDFDYHLSTYDVNFSRPEEGGLPYDELEALLDGIPARKKLMLIDACHSGEVDKEEFQKIAQANEAAATSKGARGTTPLVLNSRKDGMKNSFELMQQLFVNVGRSTGATVISAAGGTQFALERGDLKNGVFTYSILEYMQAHPTASVSELKAYVNQRVPQLTKGAQQPTTRNETKQADWQVW</sequence>
<protein>
    <recommendedName>
        <fullName evidence="5">Peptidase C14 caspase domain-containing protein</fullName>
    </recommendedName>
</protein>
<dbReference type="InterPro" id="IPR001680">
    <property type="entry name" value="WD40_rpt"/>
</dbReference>
<dbReference type="InterPro" id="IPR036322">
    <property type="entry name" value="WD40_repeat_dom_sf"/>
</dbReference>
<evidence type="ECO:0000313" key="6">
    <source>
        <dbReference type="EMBL" id="ANE51373.1"/>
    </source>
</evidence>
<dbReference type="CDD" id="cd00200">
    <property type="entry name" value="WD40"/>
    <property type="match status" value="2"/>
</dbReference>
<keyword evidence="2" id="KW-0677">Repeat</keyword>
<name>A0A172TX64_9BACT</name>
<dbReference type="RefSeq" id="WP_066405346.1">
    <property type="nucleotide sequence ID" value="NZ_CP011390.1"/>
</dbReference>
<dbReference type="Pfam" id="PF00656">
    <property type="entry name" value="Peptidase_C14"/>
    <property type="match status" value="1"/>
</dbReference>
<dbReference type="PROSITE" id="PS50082">
    <property type="entry name" value="WD_REPEATS_2"/>
    <property type="match status" value="11"/>
</dbReference>
<reference evidence="6 7" key="2">
    <citation type="journal article" date="2016" name="Int. J. Syst. Evol. Microbiol.">
        <title>Flavisolibacter tropicus sp. nov., isolated from tropical soil.</title>
        <authorList>
            <person name="Lee J.J."/>
            <person name="Kang M.S."/>
            <person name="Kim G.S."/>
            <person name="Lee C.S."/>
            <person name="Lim S."/>
            <person name="Lee J."/>
            <person name="Roh S.H."/>
            <person name="Kang H."/>
            <person name="Ha J.M."/>
            <person name="Bae S."/>
            <person name="Jung H.Y."/>
            <person name="Kim M.K."/>
        </authorList>
    </citation>
    <scope>NUCLEOTIDE SEQUENCE [LARGE SCALE GENOMIC DNA]</scope>
    <source>
        <strain evidence="6 7">LCS9</strain>
    </source>
</reference>
<dbReference type="Pfam" id="PF00400">
    <property type="entry name" value="WD40"/>
    <property type="match status" value="12"/>
</dbReference>
<dbReference type="InterPro" id="IPR029030">
    <property type="entry name" value="Caspase-like_dom_sf"/>
</dbReference>
<gene>
    <name evidence="6" type="ORF">SY85_13515</name>
</gene>
<keyword evidence="7" id="KW-1185">Reference proteome</keyword>
<feature type="repeat" description="WD" evidence="3">
    <location>
        <begin position="327"/>
        <end position="368"/>
    </location>
</feature>
<evidence type="ECO:0000256" key="3">
    <source>
        <dbReference type="PROSITE-ProRule" id="PRU00221"/>
    </source>
</evidence>
<dbReference type="InterPro" id="IPR011600">
    <property type="entry name" value="Pept_C14_caspase"/>
</dbReference>
<dbReference type="KEGG" id="fla:SY85_13515"/>
<evidence type="ECO:0000256" key="1">
    <source>
        <dbReference type="ARBA" id="ARBA00022574"/>
    </source>
</evidence>
<dbReference type="InterPro" id="IPR020472">
    <property type="entry name" value="WD40_PAC1"/>
</dbReference>
<dbReference type="SMART" id="SM00320">
    <property type="entry name" value="WD40"/>
    <property type="match status" value="14"/>
</dbReference>
<dbReference type="InterPro" id="IPR019775">
    <property type="entry name" value="WD40_repeat_CS"/>
</dbReference>
<feature type="repeat" description="WD" evidence="3">
    <location>
        <begin position="113"/>
        <end position="154"/>
    </location>
</feature>
<dbReference type="SUPFAM" id="SSF50978">
    <property type="entry name" value="WD40 repeat-like"/>
    <property type="match status" value="2"/>
</dbReference>
<dbReference type="PROSITE" id="PS50294">
    <property type="entry name" value="WD_REPEATS_REGION"/>
    <property type="match status" value="10"/>
</dbReference>
<evidence type="ECO:0000256" key="4">
    <source>
        <dbReference type="SAM" id="MobiDB-lite"/>
    </source>
</evidence>
<feature type="repeat" description="WD" evidence="3">
    <location>
        <begin position="243"/>
        <end position="284"/>
    </location>
</feature>